<dbReference type="SUPFAM" id="SSF49742">
    <property type="entry name" value="PHM/PNGase F"/>
    <property type="match status" value="1"/>
</dbReference>
<dbReference type="Gene3D" id="2.60.120.230">
    <property type="match status" value="1"/>
</dbReference>
<evidence type="ECO:0000256" key="3">
    <source>
        <dbReference type="SAM" id="SignalP"/>
    </source>
</evidence>
<keyword evidence="3" id="KW-0732">Signal</keyword>
<organism evidence="4 5">
    <name type="scientific">Nannocystis punicea</name>
    <dbReference type="NCBI Taxonomy" id="2995304"/>
    <lineage>
        <taxon>Bacteria</taxon>
        <taxon>Pseudomonadati</taxon>
        <taxon>Myxococcota</taxon>
        <taxon>Polyangia</taxon>
        <taxon>Nannocystales</taxon>
        <taxon>Nannocystaceae</taxon>
        <taxon>Nannocystis</taxon>
    </lineage>
</organism>
<feature type="chain" id="PRO_5045936879" description="Cytochrome c domain-containing protein" evidence="3">
    <location>
        <begin position="22"/>
        <end position="529"/>
    </location>
</feature>
<evidence type="ECO:0008006" key="6">
    <source>
        <dbReference type="Google" id="ProtNLM"/>
    </source>
</evidence>
<dbReference type="InterPro" id="IPR008977">
    <property type="entry name" value="PHM/PNGase_F_dom_sf"/>
</dbReference>
<gene>
    <name evidence="4" type="ORF">O0S08_47485</name>
</gene>
<sequence>MTRRPLAVVLVLACACPPAPGSSDSEGAGSGTTAEPTTGTTGGPTTTAPPTTGEPSEPETATVVHSFGNYLMTPYLEIEPCVQWTLHNEEAIYVNAVTLVNDGGFHHSNWFAVPEEVFAGEDGFWDCASREYNEITAAVEGTVLFAQSTQSRQEVMQLPAGAVIKIPPRHKIIAGVHLLNLGSTDLDSELRMALDILHPRDIGAVLAAMHLDYRDLAIPANKHSRFTGNCSFKSTFEESTGHPFDMKLYYVLPHYHYLGEYFGLEILGGPRDGEQLFKLDGFNGGANGAAFDPPVDLSDADGLRFACGFNNWLNKDIGYGIGDQEMCMMLGLVDARVMIESRVSQGSQLVGVDGEVVLLEGECANYAVFKNPAQGPPTPEELGRPLYVPPADPGDVDLEPTKSCVDSAATAAPDTPTTLTSVRDSIFTPSCTFSSCHDSSAPAAGLDLQTAAGLGARLLDHEVVADTPDPLVTPGDPQASWLYRLVAECEPQNGNGAVVRHMPFNAPTLLPDPLVAKLRAWIEAGALDD</sequence>
<keyword evidence="1" id="KW-1015">Disulfide bond</keyword>
<keyword evidence="5" id="KW-1185">Reference proteome</keyword>
<feature type="signal peptide" evidence="3">
    <location>
        <begin position="1"/>
        <end position="21"/>
    </location>
</feature>
<feature type="region of interest" description="Disordered" evidence="2">
    <location>
        <begin position="19"/>
        <end position="59"/>
    </location>
</feature>
<dbReference type="PROSITE" id="PS51257">
    <property type="entry name" value="PROKAR_LIPOPROTEIN"/>
    <property type="match status" value="1"/>
</dbReference>
<accession>A0ABY7H412</accession>
<evidence type="ECO:0000313" key="5">
    <source>
        <dbReference type="Proteomes" id="UP001164459"/>
    </source>
</evidence>
<reference evidence="4" key="1">
    <citation type="submission" date="2022-11" db="EMBL/GenBank/DDBJ databases">
        <title>Minimal conservation of predation-associated metabolite biosynthetic gene clusters underscores biosynthetic potential of Myxococcota including descriptions for ten novel species: Archangium lansinium sp. nov., Myxococcus landrumus sp. nov., Nannocystis bai.</title>
        <authorList>
            <person name="Ahearne A."/>
            <person name="Stevens C."/>
            <person name="Dowd S."/>
        </authorList>
    </citation>
    <scope>NUCLEOTIDE SEQUENCE</scope>
    <source>
        <strain evidence="4">Fl3</strain>
    </source>
</reference>
<protein>
    <recommendedName>
        <fullName evidence="6">Cytochrome c domain-containing protein</fullName>
    </recommendedName>
</protein>
<evidence type="ECO:0000256" key="1">
    <source>
        <dbReference type="ARBA" id="ARBA00023157"/>
    </source>
</evidence>
<evidence type="ECO:0000313" key="4">
    <source>
        <dbReference type="EMBL" id="WAS93835.1"/>
    </source>
</evidence>
<dbReference type="Proteomes" id="UP001164459">
    <property type="component" value="Chromosome"/>
</dbReference>
<dbReference type="EMBL" id="CP114040">
    <property type="protein sequence ID" value="WAS93835.1"/>
    <property type="molecule type" value="Genomic_DNA"/>
</dbReference>
<dbReference type="InterPro" id="IPR014784">
    <property type="entry name" value="Cu2_ascorb_mOase-like_C"/>
</dbReference>
<dbReference type="RefSeq" id="WP_269036185.1">
    <property type="nucleotide sequence ID" value="NZ_CP114040.1"/>
</dbReference>
<proteinExistence type="predicted"/>
<name>A0ABY7H412_9BACT</name>
<evidence type="ECO:0000256" key="2">
    <source>
        <dbReference type="SAM" id="MobiDB-lite"/>
    </source>
</evidence>
<feature type="compositionally biased region" description="Low complexity" evidence="2">
    <location>
        <begin position="31"/>
        <end position="59"/>
    </location>
</feature>